<dbReference type="PROSITE" id="PS50222">
    <property type="entry name" value="EF_HAND_2"/>
    <property type="match status" value="1"/>
</dbReference>
<evidence type="ECO:0000259" key="1">
    <source>
        <dbReference type="PROSITE" id="PS50222"/>
    </source>
</evidence>
<organism evidence="2 3">
    <name type="scientific">Panagrolaimus davidi</name>
    <dbReference type="NCBI Taxonomy" id="227884"/>
    <lineage>
        <taxon>Eukaryota</taxon>
        <taxon>Metazoa</taxon>
        <taxon>Ecdysozoa</taxon>
        <taxon>Nematoda</taxon>
        <taxon>Chromadorea</taxon>
        <taxon>Rhabditida</taxon>
        <taxon>Tylenchina</taxon>
        <taxon>Panagrolaimomorpha</taxon>
        <taxon>Panagrolaimoidea</taxon>
        <taxon>Panagrolaimidae</taxon>
        <taxon>Panagrolaimus</taxon>
    </lineage>
</organism>
<dbReference type="Proteomes" id="UP000887578">
    <property type="component" value="Unplaced"/>
</dbReference>
<dbReference type="InterPro" id="IPR011992">
    <property type="entry name" value="EF-hand-dom_pair"/>
</dbReference>
<sequence length="119" mass="13459">MRKNLRKSVPRNAKCCGTFGPWGHCCDYASCNIFCCNCDGDCTANCHRKIVRSAFTPQNGTEKFATIDTNNDNFIDFNEAFKYALKHGGNATELKSDQTWFKKIDENSDGLIIFHEFDA</sequence>
<accession>A0A914QZ50</accession>
<dbReference type="Gene3D" id="1.10.238.10">
    <property type="entry name" value="EF-hand"/>
    <property type="match status" value="1"/>
</dbReference>
<dbReference type="SUPFAM" id="SSF47473">
    <property type="entry name" value="EF-hand"/>
    <property type="match status" value="1"/>
</dbReference>
<dbReference type="GO" id="GO:0005509">
    <property type="term" value="F:calcium ion binding"/>
    <property type="evidence" value="ECO:0007669"/>
    <property type="project" value="InterPro"/>
</dbReference>
<reference evidence="3" key="1">
    <citation type="submission" date="2022-11" db="UniProtKB">
        <authorList>
            <consortium name="WormBaseParasite"/>
        </authorList>
    </citation>
    <scope>IDENTIFICATION</scope>
</reference>
<keyword evidence="2" id="KW-1185">Reference proteome</keyword>
<evidence type="ECO:0000313" key="2">
    <source>
        <dbReference type="Proteomes" id="UP000887578"/>
    </source>
</evidence>
<protein>
    <submittedName>
        <fullName evidence="3">EF-hand domain-containing protein</fullName>
    </submittedName>
</protein>
<dbReference type="InterPro" id="IPR002048">
    <property type="entry name" value="EF_hand_dom"/>
</dbReference>
<evidence type="ECO:0000313" key="3">
    <source>
        <dbReference type="WBParaSite" id="PDA_v2.g9635.t1"/>
    </source>
</evidence>
<dbReference type="Pfam" id="PF13499">
    <property type="entry name" value="EF-hand_7"/>
    <property type="match status" value="1"/>
</dbReference>
<dbReference type="AlphaFoldDB" id="A0A914QZ50"/>
<feature type="domain" description="EF-hand" evidence="1">
    <location>
        <begin position="92"/>
        <end position="119"/>
    </location>
</feature>
<dbReference type="WBParaSite" id="PDA_v2.g9635.t1">
    <property type="protein sequence ID" value="PDA_v2.g9635.t1"/>
    <property type="gene ID" value="PDA_v2.g9635"/>
</dbReference>
<name>A0A914QZ50_9BILA</name>
<proteinExistence type="predicted"/>